<dbReference type="RefSeq" id="WP_216689438.1">
    <property type="nucleotide sequence ID" value="NZ_JAHLTI010000001.1"/>
</dbReference>
<evidence type="ECO:0000313" key="2">
    <source>
        <dbReference type="EMBL" id="MBU5922870.1"/>
    </source>
</evidence>
<name>A0ABS6G8U4_9ENTR</name>
<dbReference type="Proteomes" id="UP000787201">
    <property type="component" value="Unassembled WGS sequence"/>
</dbReference>
<feature type="domain" description="Tle cognate immunity protein 4 C-terminal" evidence="1">
    <location>
        <begin position="2"/>
        <end position="40"/>
    </location>
</feature>
<organism evidence="2 3">
    <name type="scientific">Enterobacter sichuanensis</name>
    <dbReference type="NCBI Taxonomy" id="2071710"/>
    <lineage>
        <taxon>Bacteria</taxon>
        <taxon>Pseudomonadati</taxon>
        <taxon>Pseudomonadota</taxon>
        <taxon>Gammaproteobacteria</taxon>
        <taxon>Enterobacterales</taxon>
        <taxon>Enterobacteriaceae</taxon>
        <taxon>Enterobacter</taxon>
        <taxon>Enterobacter cloacae complex</taxon>
    </lineage>
</organism>
<evidence type="ECO:0000259" key="1">
    <source>
        <dbReference type="Pfam" id="PF18426"/>
    </source>
</evidence>
<dbReference type="EMBL" id="JAHLTI010000001">
    <property type="protein sequence ID" value="MBU5922870.1"/>
    <property type="molecule type" value="Genomic_DNA"/>
</dbReference>
<comment type="caution">
    <text evidence="2">The sequence shown here is derived from an EMBL/GenBank/DDBJ whole genome shotgun (WGS) entry which is preliminary data.</text>
</comment>
<dbReference type="InterPro" id="IPR041290">
    <property type="entry name" value="Tli4_C"/>
</dbReference>
<proteinExistence type="predicted"/>
<evidence type="ECO:0000313" key="3">
    <source>
        <dbReference type="Proteomes" id="UP000787201"/>
    </source>
</evidence>
<accession>A0ABS6G8U4</accession>
<dbReference type="Pfam" id="PF18426">
    <property type="entry name" value="Tli4_C"/>
    <property type="match status" value="1"/>
</dbReference>
<keyword evidence="3" id="KW-1185">Reference proteome</keyword>
<protein>
    <recommendedName>
        <fullName evidence="1">Tle cognate immunity protein 4 C-terminal domain-containing protein</fullName>
    </recommendedName>
</protein>
<gene>
    <name evidence="2" type="ORF">KQV47_01560</name>
</gene>
<reference evidence="2 3" key="1">
    <citation type="submission" date="2021-06" db="EMBL/GenBank/DDBJ databases">
        <authorList>
            <person name="Stanton E."/>
        </authorList>
    </citation>
    <scope>NUCLEOTIDE SEQUENCE [LARGE SCALE GENOMIC DNA]</scope>
    <source>
        <strain evidence="2 3">2021EL-00146</strain>
    </source>
</reference>
<sequence length="49" mass="5742">MKHPVFSVELHNSGKETKNYTDSQLVDTWDRNTRSFRYRTGSVPGNTRQ</sequence>